<evidence type="ECO:0000256" key="1">
    <source>
        <dbReference type="SAM" id="MobiDB-lite"/>
    </source>
</evidence>
<name>A0A6H1ZNU6_9ZZZZ</name>
<dbReference type="EMBL" id="MT144739">
    <property type="protein sequence ID" value="QJH98525.1"/>
    <property type="molecule type" value="Genomic_DNA"/>
</dbReference>
<dbReference type="EMBL" id="MT144118">
    <property type="protein sequence ID" value="QJA49101.1"/>
    <property type="molecule type" value="Genomic_DNA"/>
</dbReference>
<feature type="region of interest" description="Disordered" evidence="1">
    <location>
        <begin position="29"/>
        <end position="52"/>
    </location>
</feature>
<gene>
    <name evidence="2" type="ORF">TM448A01231_0001</name>
    <name evidence="3" type="ORF">TM448B01337_0001</name>
</gene>
<organism evidence="2">
    <name type="scientific">viral metagenome</name>
    <dbReference type="NCBI Taxonomy" id="1070528"/>
    <lineage>
        <taxon>unclassified sequences</taxon>
        <taxon>metagenomes</taxon>
        <taxon>organismal metagenomes</taxon>
    </lineage>
</organism>
<evidence type="ECO:0000313" key="3">
    <source>
        <dbReference type="EMBL" id="QJH98525.1"/>
    </source>
</evidence>
<proteinExistence type="predicted"/>
<protein>
    <submittedName>
        <fullName evidence="2">Uncharacterized protein</fullName>
    </submittedName>
</protein>
<sequence>MAKVTVDEFVEKHSRRLKGAVEDMRRGIERVSSSPTAAAANKKDKMRSNINASIDSGKWERGLRRVSLEEWKGKMINKGLGRVPTGIDEAAPKVRAFASDLLPYIDNLQGAVNKMPDTTLEDSINRMTTFVRGMAKFQRKT</sequence>
<reference evidence="2" key="1">
    <citation type="submission" date="2020-03" db="EMBL/GenBank/DDBJ databases">
        <title>The deep terrestrial virosphere.</title>
        <authorList>
            <person name="Holmfeldt K."/>
            <person name="Nilsson E."/>
            <person name="Simone D."/>
            <person name="Lopez-Fernandez M."/>
            <person name="Wu X."/>
            <person name="de Brujin I."/>
            <person name="Lundin D."/>
            <person name="Andersson A."/>
            <person name="Bertilsson S."/>
            <person name="Dopson M."/>
        </authorList>
    </citation>
    <scope>NUCLEOTIDE SEQUENCE</scope>
    <source>
        <strain evidence="2">TM448A01231</strain>
        <strain evidence="3">TM448B01337</strain>
    </source>
</reference>
<dbReference type="AlphaFoldDB" id="A0A6H1ZNU6"/>
<evidence type="ECO:0000313" key="2">
    <source>
        <dbReference type="EMBL" id="QJA49101.1"/>
    </source>
</evidence>
<accession>A0A6H1ZNU6</accession>